<dbReference type="HOGENOM" id="CLU_052345_4_2_6"/>
<dbReference type="EMBL" id="CP000438">
    <property type="protein sequence ID" value="ABJ09876.1"/>
    <property type="molecule type" value="Genomic_DNA"/>
</dbReference>
<dbReference type="PRINTS" id="PR00032">
    <property type="entry name" value="HTHARAC"/>
</dbReference>
<dbReference type="Pfam" id="PF12833">
    <property type="entry name" value="HTH_18"/>
    <property type="match status" value="1"/>
</dbReference>
<name>A0A0H2Z6J2_PSEAB</name>
<dbReference type="InterPro" id="IPR053142">
    <property type="entry name" value="PchR_regulatory_protein"/>
</dbReference>
<dbReference type="Gene3D" id="1.10.10.60">
    <property type="entry name" value="Homeodomain-like"/>
    <property type="match status" value="1"/>
</dbReference>
<dbReference type="Proteomes" id="UP000000653">
    <property type="component" value="Chromosome"/>
</dbReference>
<keyword evidence="2" id="KW-0238">DNA-binding</keyword>
<dbReference type="InterPro" id="IPR018062">
    <property type="entry name" value="HTH_AraC-typ_CS"/>
</dbReference>
<reference evidence="5 6" key="1">
    <citation type="journal article" date="2006" name="Genome Biol.">
        <title>Genomic analysis reveals that Pseudomonas aeruginosa virulence is combinatorial.</title>
        <authorList>
            <person name="Lee D.G."/>
            <person name="Urbach J.M."/>
            <person name="Wu G."/>
            <person name="Liberati N.T."/>
            <person name="Feinbaum R.L."/>
            <person name="Miyata S."/>
            <person name="Diggins L.T."/>
            <person name="He J."/>
            <person name="Saucier M."/>
            <person name="Deziel E."/>
            <person name="Friedman L."/>
            <person name="Li L."/>
            <person name="Grills G."/>
            <person name="Montgomery K."/>
            <person name="Kucherlapati R."/>
            <person name="Rahme L.G."/>
            <person name="Ausubel F.M."/>
        </authorList>
    </citation>
    <scope>NUCLEOTIDE SEQUENCE [LARGE SCALE GENOMIC DNA]</scope>
    <source>
        <strain evidence="5 6">UCBPP-PA14</strain>
    </source>
</reference>
<feature type="domain" description="HTH araC/xylS-type" evidence="4">
    <location>
        <begin position="195"/>
        <end position="291"/>
    </location>
</feature>
<evidence type="ECO:0000256" key="1">
    <source>
        <dbReference type="ARBA" id="ARBA00023015"/>
    </source>
</evidence>
<dbReference type="GO" id="GO:0009893">
    <property type="term" value="P:positive regulation of metabolic process"/>
    <property type="evidence" value="ECO:0007669"/>
    <property type="project" value="UniProtKB-ARBA"/>
</dbReference>
<dbReference type="PROSITE" id="PS00041">
    <property type="entry name" value="HTH_ARAC_FAMILY_1"/>
    <property type="match status" value="1"/>
</dbReference>
<dbReference type="PROSITE" id="PS01124">
    <property type="entry name" value="HTH_ARAC_FAMILY_2"/>
    <property type="match status" value="1"/>
</dbReference>
<sequence length="302" mass="33022">MEGAAHESTAYSSPADADHGMVTLQPGLIVCHTVATSLGAVSTTKTFDGDCEFIHLNCQLAGKFTGRVGSHPLDFSQGDVSLGFSAGERFQIQHCDRFENLTVMVTPDVLCELAGEEVRPMLGPEGNPGFFVRYAGLCRKSIRSAKSVASLLATAPCQRLLLHAATLDFLHWHLAAFRNCEDCRRLSVRECRQLENARALLLQDLSTPPTIAELAKAVGMNQCKLKKCFKDHFGSTIYALFQEQRMSSAQQLLQSYNVTETAMMLGYSNVSHFSAAFAKQFGNLPSKARQSVTVAVRGYHPV</sequence>
<dbReference type="InterPro" id="IPR020449">
    <property type="entry name" value="Tscrpt_reg_AraC-type_HTH"/>
</dbReference>
<organism evidence="5 6">
    <name type="scientific">Pseudomonas aeruginosa (strain UCBPP-PA14)</name>
    <dbReference type="NCBI Taxonomy" id="208963"/>
    <lineage>
        <taxon>Bacteria</taxon>
        <taxon>Pseudomonadati</taxon>
        <taxon>Pseudomonadota</taxon>
        <taxon>Gammaproteobacteria</taxon>
        <taxon>Pseudomonadales</taxon>
        <taxon>Pseudomonadaceae</taxon>
        <taxon>Pseudomonas</taxon>
    </lineage>
</organism>
<gene>
    <name evidence="5" type="ordered locus">PA14_54870</name>
</gene>
<dbReference type="RefSeq" id="WP_003141088.1">
    <property type="nucleotide sequence ID" value="NC_008463.1"/>
</dbReference>
<dbReference type="PANTHER" id="PTHR47893:SF1">
    <property type="entry name" value="REGULATORY PROTEIN PCHR"/>
    <property type="match status" value="1"/>
</dbReference>
<dbReference type="KEGG" id="pau:PA14_54870"/>
<dbReference type="InterPro" id="IPR009057">
    <property type="entry name" value="Homeodomain-like_sf"/>
</dbReference>
<keyword evidence="3" id="KW-0804">Transcription</keyword>
<dbReference type="BioCyc" id="PAER208963:G1G74-4621-MONOMER"/>
<proteinExistence type="predicted"/>
<keyword evidence="1" id="KW-0805">Transcription regulation</keyword>
<accession>A0A0H2Z6J2</accession>
<dbReference type="SUPFAM" id="SSF46689">
    <property type="entry name" value="Homeodomain-like"/>
    <property type="match status" value="2"/>
</dbReference>
<dbReference type="GO" id="GO:0043565">
    <property type="term" value="F:sequence-specific DNA binding"/>
    <property type="evidence" value="ECO:0007669"/>
    <property type="project" value="InterPro"/>
</dbReference>
<dbReference type="PANTHER" id="PTHR47893">
    <property type="entry name" value="REGULATORY PROTEIN PCHR"/>
    <property type="match status" value="1"/>
</dbReference>
<dbReference type="AlphaFoldDB" id="A0A0H2Z6J2"/>
<evidence type="ECO:0000256" key="2">
    <source>
        <dbReference type="ARBA" id="ARBA00023125"/>
    </source>
</evidence>
<evidence type="ECO:0000256" key="3">
    <source>
        <dbReference type="ARBA" id="ARBA00023163"/>
    </source>
</evidence>
<evidence type="ECO:0000259" key="4">
    <source>
        <dbReference type="PROSITE" id="PS01124"/>
    </source>
</evidence>
<dbReference type="GO" id="GO:0003700">
    <property type="term" value="F:DNA-binding transcription factor activity"/>
    <property type="evidence" value="ECO:0007669"/>
    <property type="project" value="InterPro"/>
</dbReference>
<evidence type="ECO:0000313" key="6">
    <source>
        <dbReference type="Proteomes" id="UP000000653"/>
    </source>
</evidence>
<evidence type="ECO:0000313" key="5">
    <source>
        <dbReference type="EMBL" id="ABJ09876.1"/>
    </source>
</evidence>
<dbReference type="InterPro" id="IPR018060">
    <property type="entry name" value="HTH_AraC"/>
</dbReference>
<protein>
    <recommendedName>
        <fullName evidence="4">HTH araC/xylS-type domain-containing protein</fullName>
    </recommendedName>
</protein>
<dbReference type="SMART" id="SM00342">
    <property type="entry name" value="HTH_ARAC"/>
    <property type="match status" value="1"/>
</dbReference>